<keyword evidence="3" id="KW-1185">Reference proteome</keyword>
<dbReference type="InParanoid" id="A0A1Y2M486"/>
<feature type="signal peptide" evidence="1">
    <location>
        <begin position="1"/>
        <end position="17"/>
    </location>
</feature>
<sequence length="96" mass="10258">MKLAITLFFTLTSLALAAPSSVKRTPTGLDYALLAARCVHKECHCTGFDPSTCSGEGCGAQCNTGGKRIALPELMGLMGRDVAMLEMRCVHKECHL</sequence>
<dbReference type="EMBL" id="KZ107841">
    <property type="protein sequence ID" value="OSS50936.1"/>
    <property type="molecule type" value="Genomic_DNA"/>
</dbReference>
<evidence type="ECO:0000256" key="1">
    <source>
        <dbReference type="SAM" id="SignalP"/>
    </source>
</evidence>
<proteinExistence type="predicted"/>
<keyword evidence="1" id="KW-0732">Signal</keyword>
<evidence type="ECO:0000313" key="3">
    <source>
        <dbReference type="Proteomes" id="UP000193240"/>
    </source>
</evidence>
<dbReference type="AlphaFoldDB" id="A0A1Y2M486"/>
<name>A0A1Y2M486_EPING</name>
<organism evidence="2 3">
    <name type="scientific">Epicoccum nigrum</name>
    <name type="common">Soil fungus</name>
    <name type="synonym">Epicoccum purpurascens</name>
    <dbReference type="NCBI Taxonomy" id="105696"/>
    <lineage>
        <taxon>Eukaryota</taxon>
        <taxon>Fungi</taxon>
        <taxon>Dikarya</taxon>
        <taxon>Ascomycota</taxon>
        <taxon>Pezizomycotina</taxon>
        <taxon>Dothideomycetes</taxon>
        <taxon>Pleosporomycetidae</taxon>
        <taxon>Pleosporales</taxon>
        <taxon>Pleosporineae</taxon>
        <taxon>Didymellaceae</taxon>
        <taxon>Epicoccum</taxon>
    </lineage>
</organism>
<dbReference type="Proteomes" id="UP000193240">
    <property type="component" value="Unassembled WGS sequence"/>
</dbReference>
<reference evidence="2 3" key="1">
    <citation type="journal article" date="2017" name="Genome Announc.">
        <title>Genome sequence of the saprophytic ascomycete Epicoccum nigrum ICMP 19927 strain isolated from New Zealand.</title>
        <authorList>
            <person name="Fokin M."/>
            <person name="Fleetwood D."/>
            <person name="Weir B.S."/>
            <person name="Villas-Boas S.G."/>
        </authorList>
    </citation>
    <scope>NUCLEOTIDE SEQUENCE [LARGE SCALE GENOMIC DNA]</scope>
    <source>
        <strain evidence="2 3">ICMP 19927</strain>
    </source>
</reference>
<evidence type="ECO:0000313" key="2">
    <source>
        <dbReference type="EMBL" id="OSS50936.1"/>
    </source>
</evidence>
<gene>
    <name evidence="2" type="ORF">B5807_04419</name>
</gene>
<accession>A0A1Y2M486</accession>
<evidence type="ECO:0008006" key="4">
    <source>
        <dbReference type="Google" id="ProtNLM"/>
    </source>
</evidence>
<protein>
    <recommendedName>
        <fullName evidence="4">Extracellular membrane protein CFEM domain-containing protein</fullName>
    </recommendedName>
</protein>
<feature type="chain" id="PRO_5011012295" description="Extracellular membrane protein CFEM domain-containing protein" evidence="1">
    <location>
        <begin position="18"/>
        <end position="96"/>
    </location>
</feature>